<dbReference type="Proteomes" id="UP001183246">
    <property type="component" value="Unassembled WGS sequence"/>
</dbReference>
<dbReference type="PANTHER" id="PTHR35339">
    <property type="entry name" value="LINALOOL DEHYDRATASE_ISOMERASE DOMAIN-CONTAINING PROTEIN"/>
    <property type="match status" value="1"/>
</dbReference>
<reference evidence="4" key="1">
    <citation type="submission" date="2023-07" db="EMBL/GenBank/DDBJ databases">
        <title>30 novel species of actinomycetes from the DSMZ collection.</title>
        <authorList>
            <person name="Nouioui I."/>
        </authorList>
    </citation>
    <scope>NUCLEOTIDE SEQUENCE [LARGE SCALE GENOMIC DNA]</scope>
    <source>
        <strain evidence="4">DSM 44938</strain>
    </source>
</reference>
<sequence>MTDTDIERAAGLSPFTGLARADWERTADELLAAVRPHAGAGDSLLQLPGPASGSGRHSDGLEGYARTFLLAAFRAAHAEECHAERVLAPYAAGLATGTDPRSPHHWPSPATTPQPKVEAASVAIGLHETRRQVWDQLPDAVRQRAADWLGGLAGTEVPRNNWVWFKAVVAAFLRSVGAPYSAADIADAIESTESWYAGDGWYADGARVPGQLTNFDHYNAWAMHLFPLWYCRISGAAAEPGLAERYRARLRAFLPDAAHLVAANGAPLFQGRSLTYRFAVAAPFFTGALFDATPLPPGLTRRAGSGILRYFLDRGATRENGLLSLGWHDRFELIRQVYSGPASPYWASLAFTGLLLPPGHPVWTAPEEQLPVERADFIRGLAAPGWLVSGTTADGVVRVVNHGADHTPADRPARDDPFYARLAYSTHTAPDLGPALNLRGDPEAHARDGDARGGQGPDNRVALIGADGSLSHRSPLRRVAFDGRAAVSRHEPHWPVPGQLDRESWPVGPSLVTASVCHGPWEVRLVAAAEAGHTVGVGGHALAAAEPPHCRTGPGHVLVTRPDGLTSGLVVLRSPAGTPTLRVQRAHGANAFGPHSATPVYEAPGTPHAVAVFLGATTGDALPPAPRAELAPGAATVRWPDGSHDTVAW</sequence>
<protein>
    <submittedName>
        <fullName evidence="3">DUF2264 domain-containing protein</fullName>
    </submittedName>
</protein>
<dbReference type="InterPro" id="IPR016624">
    <property type="entry name" value="UCP014753"/>
</dbReference>
<comment type="caution">
    <text evidence="3">The sequence shown here is derived from an EMBL/GenBank/DDBJ whole genome shotgun (WGS) entry which is preliminary data.</text>
</comment>
<evidence type="ECO:0000256" key="1">
    <source>
        <dbReference type="SAM" id="MobiDB-lite"/>
    </source>
</evidence>
<accession>A0ABU2MLG5</accession>
<dbReference type="Pfam" id="PF10022">
    <property type="entry name" value="DUF2264"/>
    <property type="match status" value="1"/>
</dbReference>
<evidence type="ECO:0000259" key="2">
    <source>
        <dbReference type="Pfam" id="PF10022"/>
    </source>
</evidence>
<keyword evidence="4" id="KW-1185">Reference proteome</keyword>
<gene>
    <name evidence="3" type="ORF">RM590_07405</name>
</gene>
<feature type="domain" description="DUF2264" evidence="2">
    <location>
        <begin position="20"/>
        <end position="369"/>
    </location>
</feature>
<evidence type="ECO:0000313" key="3">
    <source>
        <dbReference type="EMBL" id="MDT0342452.1"/>
    </source>
</evidence>
<dbReference type="InterPro" id="IPR049349">
    <property type="entry name" value="DUF2264_N"/>
</dbReference>
<feature type="region of interest" description="Disordered" evidence="1">
    <location>
        <begin position="431"/>
        <end position="459"/>
    </location>
</feature>
<dbReference type="PANTHER" id="PTHR35339:SF4">
    <property type="entry name" value="LINALOOL DEHYDRATASE_ISOMERASE DOMAIN-CONTAINING PROTEIN"/>
    <property type="match status" value="1"/>
</dbReference>
<dbReference type="EMBL" id="JAVREL010000003">
    <property type="protein sequence ID" value="MDT0342452.1"/>
    <property type="molecule type" value="Genomic_DNA"/>
</dbReference>
<organism evidence="3 4">
    <name type="scientific">Streptomyces litchfieldiae</name>
    <dbReference type="NCBI Taxonomy" id="3075543"/>
    <lineage>
        <taxon>Bacteria</taxon>
        <taxon>Bacillati</taxon>
        <taxon>Actinomycetota</taxon>
        <taxon>Actinomycetes</taxon>
        <taxon>Kitasatosporales</taxon>
        <taxon>Streptomycetaceae</taxon>
        <taxon>Streptomyces</taxon>
    </lineage>
</organism>
<proteinExistence type="predicted"/>
<evidence type="ECO:0000313" key="4">
    <source>
        <dbReference type="Proteomes" id="UP001183246"/>
    </source>
</evidence>
<name>A0ABU2MLG5_9ACTN</name>
<feature type="compositionally biased region" description="Basic and acidic residues" evidence="1">
    <location>
        <begin position="440"/>
        <end position="451"/>
    </location>
</feature>
<dbReference type="RefSeq" id="WP_311703583.1">
    <property type="nucleotide sequence ID" value="NZ_JAVREL010000003.1"/>
</dbReference>